<dbReference type="Proteomes" id="UP000769157">
    <property type="component" value="Unassembled WGS sequence"/>
</dbReference>
<dbReference type="Pfam" id="PF20399">
    <property type="entry name" value="PH_20"/>
    <property type="match status" value="1"/>
</dbReference>
<dbReference type="PROSITE" id="PS50003">
    <property type="entry name" value="PH_DOMAIN"/>
    <property type="match status" value="1"/>
</dbReference>
<dbReference type="RefSeq" id="XP_046063562.1">
    <property type="nucleotide sequence ID" value="XM_046202180.1"/>
</dbReference>
<dbReference type="PANTHER" id="PTHR31941:SF16">
    <property type="entry name" value="PHOSPHATIDYLINOSITOL 4,5-BISPHOSPHATE-BINDING PROTEIN SLM1-RELATED"/>
    <property type="match status" value="1"/>
</dbReference>
<evidence type="ECO:0000259" key="3">
    <source>
        <dbReference type="PROSITE" id="PS50003"/>
    </source>
</evidence>
<dbReference type="PANTHER" id="PTHR31941">
    <property type="entry name" value="CYTOSKELETAL SIGNALING PROTEIN SLM1"/>
    <property type="match status" value="1"/>
</dbReference>
<dbReference type="InterPro" id="IPR046869">
    <property type="entry name" value="SLM1/RGC1-like_PH"/>
</dbReference>
<feature type="domain" description="PH" evidence="3">
    <location>
        <begin position="383"/>
        <end position="492"/>
    </location>
</feature>
<dbReference type="Pfam" id="PF20400">
    <property type="entry name" value="BAR_4"/>
    <property type="match status" value="1"/>
</dbReference>
<dbReference type="GeneID" id="70233388"/>
<reference evidence="4" key="2">
    <citation type="submission" date="2021-01" db="EMBL/GenBank/DDBJ databases">
        <authorList>
            <person name="Schikora-Tamarit M.A."/>
        </authorList>
    </citation>
    <scope>NUCLEOTIDE SEQUENCE</scope>
    <source>
        <strain evidence="4">CBS6075</strain>
    </source>
</reference>
<dbReference type="InterPro" id="IPR001849">
    <property type="entry name" value="PH_domain"/>
</dbReference>
<name>A0A9P8PDJ2_9ASCO</name>
<evidence type="ECO:0000313" key="4">
    <source>
        <dbReference type="EMBL" id="KAH3669299.1"/>
    </source>
</evidence>
<dbReference type="FunFam" id="2.30.29.30:FF:000328">
    <property type="entry name" value="Phosphatidylinositol 4,5-bisphosphate-binding protein SLM1"/>
    <property type="match status" value="1"/>
</dbReference>
<protein>
    <recommendedName>
        <fullName evidence="3">PH domain-containing protein</fullName>
    </recommendedName>
</protein>
<dbReference type="OrthoDB" id="5598057at2759"/>
<organism evidence="4 5">
    <name type="scientific">Ogataea philodendri</name>
    <dbReference type="NCBI Taxonomy" id="1378263"/>
    <lineage>
        <taxon>Eukaryota</taxon>
        <taxon>Fungi</taxon>
        <taxon>Dikarya</taxon>
        <taxon>Ascomycota</taxon>
        <taxon>Saccharomycotina</taxon>
        <taxon>Pichiomycetes</taxon>
        <taxon>Pichiales</taxon>
        <taxon>Pichiaceae</taxon>
        <taxon>Ogataea</taxon>
    </lineage>
</organism>
<keyword evidence="5" id="KW-1185">Reference proteome</keyword>
<keyword evidence="1" id="KW-0597">Phosphoprotein</keyword>
<feature type="region of interest" description="Disordered" evidence="2">
    <location>
        <begin position="526"/>
        <end position="547"/>
    </location>
</feature>
<feature type="compositionally biased region" description="Polar residues" evidence="2">
    <location>
        <begin position="526"/>
        <end position="537"/>
    </location>
</feature>
<comment type="caution">
    <text evidence="4">The sequence shown here is derived from an EMBL/GenBank/DDBJ whole genome shotgun (WGS) entry which is preliminary data.</text>
</comment>
<dbReference type="Gene3D" id="2.30.29.30">
    <property type="entry name" value="Pleckstrin-homology domain (PH domain)/Phosphotyrosine-binding domain (PTB)"/>
    <property type="match status" value="1"/>
</dbReference>
<dbReference type="InterPro" id="IPR043453">
    <property type="entry name" value="Slm1_PH"/>
</dbReference>
<dbReference type="SUPFAM" id="SSF50729">
    <property type="entry name" value="PH domain-like"/>
    <property type="match status" value="1"/>
</dbReference>
<accession>A0A9P8PDJ2</accession>
<evidence type="ECO:0000256" key="1">
    <source>
        <dbReference type="ARBA" id="ARBA00022553"/>
    </source>
</evidence>
<dbReference type="InterPro" id="IPR011993">
    <property type="entry name" value="PH-like_dom_sf"/>
</dbReference>
<dbReference type="InterPro" id="IPR046868">
    <property type="entry name" value="BAR_4"/>
</dbReference>
<sequence length="623" mass="71327">MSLVSEQQRLQNQLQLKQLDEQRQKQVEQTKSFQSRGSSQQEMLQNLRNKEAVKRDPTDPLVVLVPTDANPTEILATRFGLWRTIIGCLVHYLKEIVSVHEEISRQQIRLHHAITFPFVTQGLDGEYYQPVKVNSVAPQTGQVLFGHKEQTRPEPNEDFEIAEKSFLPLGNGSIQDLPTVLYQYHSNAALLAQSTVKELNGTIIPRLEDLKRDLMVKIKEIRSLQSDFKNQVGRYQQETKAELNAYVKAVETAKSRPQNLTPKDDPYLLRFSVNRLIKRQLTEENYLHEAFNNLQTSGKELEKVVYIEIQTALTVYAKLLGQQAQNVFDGLISKLDSGLLTKDPSFEWDSFIAKDPKNFIDLNLPMRHLSEIHYPHQNDPLTFEIRAGYLERKSKYLKSYSKGYYVLTPTFIHEFKTADRKRDPVPIMSLAIEDCQIAEHSRKDEANANSYHKFVLHAKQNGLLRKGHNWVFRAESYDSMMNWYNDLKKVTGLPTSQARSVIGWERKKQERLSSLASSSMVSRNRNTTALSSITDQSSYKRELSPQPSITNQSLNTILSLPKNVEHSIHSVTVAAPELGLKQKTHPTDINSHSFVTLDTNNAYVDEKVGDMTLSDESKKDTQM</sequence>
<dbReference type="CDD" id="cd13311">
    <property type="entry name" value="PH_Slm1"/>
    <property type="match status" value="1"/>
</dbReference>
<dbReference type="EMBL" id="JAEUBE010000137">
    <property type="protein sequence ID" value="KAH3669299.1"/>
    <property type="molecule type" value="Genomic_DNA"/>
</dbReference>
<gene>
    <name evidence="4" type="ORF">OGAPHI_001420</name>
</gene>
<dbReference type="SMART" id="SM00233">
    <property type="entry name" value="PH"/>
    <property type="match status" value="1"/>
</dbReference>
<reference evidence="4" key="1">
    <citation type="journal article" date="2021" name="Open Biol.">
        <title>Shared evolutionary footprints suggest mitochondrial oxidative damage underlies multiple complex I losses in fungi.</title>
        <authorList>
            <person name="Schikora-Tamarit M.A."/>
            <person name="Marcet-Houben M."/>
            <person name="Nosek J."/>
            <person name="Gabaldon T."/>
        </authorList>
    </citation>
    <scope>NUCLEOTIDE SEQUENCE</scope>
    <source>
        <strain evidence="4">CBS6075</strain>
    </source>
</reference>
<evidence type="ECO:0000256" key="2">
    <source>
        <dbReference type="SAM" id="MobiDB-lite"/>
    </source>
</evidence>
<dbReference type="AlphaFoldDB" id="A0A9P8PDJ2"/>
<evidence type="ECO:0000313" key="5">
    <source>
        <dbReference type="Proteomes" id="UP000769157"/>
    </source>
</evidence>
<proteinExistence type="predicted"/>